<protein>
    <submittedName>
        <fullName evidence="1">Uncharacterized protein</fullName>
    </submittedName>
</protein>
<dbReference type="EMBL" id="JAWHQM010000141">
    <property type="protein sequence ID" value="KAK5637575.1"/>
    <property type="molecule type" value="Genomic_DNA"/>
</dbReference>
<name>A0AAN7URG6_9PEZI</name>
<reference evidence="1 2" key="1">
    <citation type="submission" date="2023-10" db="EMBL/GenBank/DDBJ databases">
        <title>Draft genome sequence of Xylaria bambusicola isolate GMP-LS, the root and basal stem rot pathogen of sugarcane in Indonesia.</title>
        <authorList>
            <person name="Selvaraj P."/>
            <person name="Muralishankar V."/>
            <person name="Muruganantham S."/>
            <person name="Sp S."/>
            <person name="Haryani S."/>
            <person name="Lau K.J.X."/>
            <person name="Naqvi N.I."/>
        </authorList>
    </citation>
    <scope>NUCLEOTIDE SEQUENCE [LARGE SCALE GENOMIC DNA]</scope>
    <source>
        <strain evidence="1">GMP-LS</strain>
    </source>
</reference>
<organism evidence="1 2">
    <name type="scientific">Xylaria bambusicola</name>
    <dbReference type="NCBI Taxonomy" id="326684"/>
    <lineage>
        <taxon>Eukaryota</taxon>
        <taxon>Fungi</taxon>
        <taxon>Dikarya</taxon>
        <taxon>Ascomycota</taxon>
        <taxon>Pezizomycotina</taxon>
        <taxon>Sordariomycetes</taxon>
        <taxon>Xylariomycetidae</taxon>
        <taxon>Xylariales</taxon>
        <taxon>Xylariaceae</taxon>
        <taxon>Xylaria</taxon>
    </lineage>
</organism>
<proteinExistence type="predicted"/>
<evidence type="ECO:0000313" key="2">
    <source>
        <dbReference type="Proteomes" id="UP001305414"/>
    </source>
</evidence>
<dbReference type="AlphaFoldDB" id="A0AAN7URG6"/>
<keyword evidence="2" id="KW-1185">Reference proteome</keyword>
<gene>
    <name evidence="1" type="ORF">RRF57_013290</name>
</gene>
<dbReference type="Proteomes" id="UP001305414">
    <property type="component" value="Unassembled WGS sequence"/>
</dbReference>
<comment type="caution">
    <text evidence="1">The sequence shown here is derived from an EMBL/GenBank/DDBJ whole genome shotgun (WGS) entry which is preliminary data.</text>
</comment>
<evidence type="ECO:0000313" key="1">
    <source>
        <dbReference type="EMBL" id="KAK5637575.1"/>
    </source>
</evidence>
<accession>A0AAN7URG6</accession>
<sequence length="102" mass="11720">MHQATAPVFTDRALVSRQAILQGYTRLLVNRFKDSTSSALALRESFSCLQDTKHNPWIELLSNSLGESILWRLIPAKLRKMQSDHYATTLDKIQRRMSSQVM</sequence>